<dbReference type="InterPro" id="IPR037278">
    <property type="entry name" value="ARFGAP/RecO"/>
</dbReference>
<evidence type="ECO:0000259" key="8">
    <source>
        <dbReference type="Pfam" id="PF11967"/>
    </source>
</evidence>
<keyword evidence="4 7" id="KW-0233">DNA recombination</keyword>
<organism evidence="9 10">
    <name type="scientific">Pseudalkalibacillus berkeleyi</name>
    <dbReference type="NCBI Taxonomy" id="1069813"/>
    <lineage>
        <taxon>Bacteria</taxon>
        <taxon>Bacillati</taxon>
        <taxon>Bacillota</taxon>
        <taxon>Bacilli</taxon>
        <taxon>Bacillales</taxon>
        <taxon>Fictibacillaceae</taxon>
        <taxon>Pseudalkalibacillus</taxon>
    </lineage>
</organism>
<dbReference type="HAMAP" id="MF_00201">
    <property type="entry name" value="RecO"/>
    <property type="match status" value="1"/>
</dbReference>
<keyword evidence="5 7" id="KW-0234">DNA repair</keyword>
<evidence type="ECO:0000313" key="10">
    <source>
        <dbReference type="Proteomes" id="UP001649381"/>
    </source>
</evidence>
<dbReference type="RefSeq" id="WP_236334002.1">
    <property type="nucleotide sequence ID" value="NZ_JAKIJS010000001.1"/>
</dbReference>
<sequence>MLIKTEAIVIRTSDYGESNKVLTVYTKDFGKLGMMARGAKKTKSRLSSVSQLFTHAHFLIQKGSGLGSLSQGEIINTFRGIKQDIIKTAYAAYMVELLDKVTDEHKPSPALFEFLSLSLTYLEEDIDPDVLKAIFEMKMLRLAGIGPQVDRCVLCGRKEGDFSFSISEGGFLCGQCRFSDERAVALSSQTARLLNLFYHIDLSRLGNVSVKKETKEMIAQILTTYIDEYSGIRLKSKRFLDQIQAFE</sequence>
<dbReference type="Proteomes" id="UP001649381">
    <property type="component" value="Unassembled WGS sequence"/>
</dbReference>
<evidence type="ECO:0000256" key="6">
    <source>
        <dbReference type="ARBA" id="ARBA00033409"/>
    </source>
</evidence>
<evidence type="ECO:0000256" key="2">
    <source>
        <dbReference type="ARBA" id="ARBA00021310"/>
    </source>
</evidence>
<comment type="caution">
    <text evidence="9">The sequence shown here is derived from an EMBL/GenBank/DDBJ whole genome shotgun (WGS) entry which is preliminary data.</text>
</comment>
<dbReference type="PANTHER" id="PTHR33991">
    <property type="entry name" value="DNA REPAIR PROTEIN RECO"/>
    <property type="match status" value="1"/>
</dbReference>
<evidence type="ECO:0000256" key="7">
    <source>
        <dbReference type="HAMAP-Rule" id="MF_00201"/>
    </source>
</evidence>
<protein>
    <recommendedName>
        <fullName evidence="2 7">DNA repair protein RecO</fullName>
    </recommendedName>
    <alternativeName>
        <fullName evidence="6 7">Recombination protein O</fullName>
    </alternativeName>
</protein>
<gene>
    <name evidence="7 9" type="primary">recO</name>
    <name evidence="9" type="ORF">L2716_09515</name>
</gene>
<dbReference type="NCBIfam" id="TIGR00613">
    <property type="entry name" value="reco"/>
    <property type="match status" value="1"/>
</dbReference>
<dbReference type="InterPro" id="IPR042242">
    <property type="entry name" value="RecO_C"/>
</dbReference>
<dbReference type="InterPro" id="IPR003717">
    <property type="entry name" value="RecO"/>
</dbReference>
<dbReference type="Pfam" id="PF11967">
    <property type="entry name" value="RecO_N"/>
    <property type="match status" value="1"/>
</dbReference>
<evidence type="ECO:0000256" key="1">
    <source>
        <dbReference type="ARBA" id="ARBA00007452"/>
    </source>
</evidence>
<evidence type="ECO:0000256" key="3">
    <source>
        <dbReference type="ARBA" id="ARBA00022763"/>
    </source>
</evidence>
<dbReference type="InterPro" id="IPR012340">
    <property type="entry name" value="NA-bd_OB-fold"/>
</dbReference>
<evidence type="ECO:0000313" key="9">
    <source>
        <dbReference type="EMBL" id="MCF6137959.1"/>
    </source>
</evidence>
<dbReference type="SUPFAM" id="SSF57863">
    <property type="entry name" value="ArfGap/RecO-like zinc finger"/>
    <property type="match status" value="1"/>
</dbReference>
<name>A0ABS9GYZ2_9BACL</name>
<reference evidence="9 10" key="1">
    <citation type="submission" date="2022-01" db="EMBL/GenBank/DDBJ databases">
        <title>Alkalihalobacillus sp. EGI L200015, a novel bacterium isolated from a salt lake sediment.</title>
        <authorList>
            <person name="Gao L."/>
            <person name="Fang B.-Z."/>
            <person name="Li W.-J."/>
        </authorList>
    </citation>
    <scope>NUCLEOTIDE SEQUENCE [LARGE SCALE GENOMIC DNA]</scope>
    <source>
        <strain evidence="9 10">KCTC 12718</strain>
    </source>
</reference>
<dbReference type="Gene3D" id="2.40.50.140">
    <property type="entry name" value="Nucleic acid-binding proteins"/>
    <property type="match status" value="1"/>
</dbReference>
<accession>A0ABS9GYZ2</accession>
<evidence type="ECO:0000256" key="5">
    <source>
        <dbReference type="ARBA" id="ARBA00023204"/>
    </source>
</evidence>
<proteinExistence type="inferred from homology"/>
<keyword evidence="10" id="KW-1185">Reference proteome</keyword>
<dbReference type="InterPro" id="IPR022572">
    <property type="entry name" value="DNA_rep/recomb_RecO_N"/>
</dbReference>
<feature type="domain" description="DNA replication/recombination mediator RecO N-terminal" evidence="8">
    <location>
        <begin position="1"/>
        <end position="78"/>
    </location>
</feature>
<dbReference type="PANTHER" id="PTHR33991:SF1">
    <property type="entry name" value="DNA REPAIR PROTEIN RECO"/>
    <property type="match status" value="1"/>
</dbReference>
<evidence type="ECO:0000256" key="4">
    <source>
        <dbReference type="ARBA" id="ARBA00023172"/>
    </source>
</evidence>
<comment type="function">
    <text evidence="7">Involved in DNA repair and RecF pathway recombination.</text>
</comment>
<keyword evidence="3 7" id="KW-0227">DNA damage</keyword>
<dbReference type="SUPFAM" id="SSF50249">
    <property type="entry name" value="Nucleic acid-binding proteins"/>
    <property type="match status" value="1"/>
</dbReference>
<dbReference type="Gene3D" id="1.20.1440.120">
    <property type="entry name" value="Recombination protein O, C-terminal domain"/>
    <property type="match status" value="1"/>
</dbReference>
<dbReference type="EMBL" id="JAKIJS010000001">
    <property type="protein sequence ID" value="MCF6137959.1"/>
    <property type="molecule type" value="Genomic_DNA"/>
</dbReference>
<comment type="similarity">
    <text evidence="1 7">Belongs to the RecO family.</text>
</comment>
<dbReference type="Pfam" id="PF02565">
    <property type="entry name" value="RecO_C"/>
    <property type="match status" value="1"/>
</dbReference>